<evidence type="ECO:0000256" key="9">
    <source>
        <dbReference type="ARBA" id="ARBA00048721"/>
    </source>
</evidence>
<dbReference type="RefSeq" id="WP_078697089.1">
    <property type="nucleotide sequence ID" value="NZ_FUYH01000016.1"/>
</dbReference>
<keyword evidence="6 10" id="KW-0547">Nucleotide-binding</keyword>
<reference evidence="13" key="1">
    <citation type="submission" date="2017-02" db="EMBL/GenBank/DDBJ databases">
        <authorList>
            <person name="Varghese N."/>
            <person name="Submissions S."/>
        </authorList>
    </citation>
    <scope>NUCLEOTIDE SEQUENCE [LARGE SCALE GENOMIC DNA]</scope>
    <source>
        <strain evidence="13">USBA 833</strain>
    </source>
</reference>
<organism evidence="12 13">
    <name type="scientific">Caloramator quimbayensis</name>
    <dbReference type="NCBI Taxonomy" id="1147123"/>
    <lineage>
        <taxon>Bacteria</taxon>
        <taxon>Bacillati</taxon>
        <taxon>Bacillota</taxon>
        <taxon>Clostridia</taxon>
        <taxon>Eubacteriales</taxon>
        <taxon>Clostridiaceae</taxon>
        <taxon>Caloramator</taxon>
    </lineage>
</organism>
<evidence type="ECO:0000256" key="6">
    <source>
        <dbReference type="ARBA" id="ARBA00022741"/>
    </source>
</evidence>
<evidence type="ECO:0000259" key="11">
    <source>
        <dbReference type="Pfam" id="PF01467"/>
    </source>
</evidence>
<keyword evidence="4 10" id="KW-0808">Transferase</keyword>
<comment type="catalytic activity">
    <reaction evidence="9 10">
        <text>nicotinate beta-D-ribonucleotide + ATP + H(+) = deamido-NAD(+) + diphosphate</text>
        <dbReference type="Rhea" id="RHEA:22860"/>
        <dbReference type="ChEBI" id="CHEBI:15378"/>
        <dbReference type="ChEBI" id="CHEBI:30616"/>
        <dbReference type="ChEBI" id="CHEBI:33019"/>
        <dbReference type="ChEBI" id="CHEBI:57502"/>
        <dbReference type="ChEBI" id="CHEBI:58437"/>
        <dbReference type="EC" id="2.7.7.18"/>
    </reaction>
</comment>
<dbReference type="CDD" id="cd02165">
    <property type="entry name" value="NMNAT"/>
    <property type="match status" value="1"/>
</dbReference>
<dbReference type="Pfam" id="PF01467">
    <property type="entry name" value="CTP_transf_like"/>
    <property type="match status" value="1"/>
</dbReference>
<keyword evidence="3 10" id="KW-0662">Pyridine nucleotide biosynthesis</keyword>
<dbReference type="PANTHER" id="PTHR39321:SF3">
    <property type="entry name" value="PHOSPHOPANTETHEINE ADENYLYLTRANSFERASE"/>
    <property type="match status" value="1"/>
</dbReference>
<dbReference type="NCBIfam" id="TIGR00125">
    <property type="entry name" value="cyt_tran_rel"/>
    <property type="match status" value="1"/>
</dbReference>
<dbReference type="GO" id="GO:0009435">
    <property type="term" value="P:NAD+ biosynthetic process"/>
    <property type="evidence" value="ECO:0007669"/>
    <property type="project" value="UniProtKB-UniRule"/>
</dbReference>
<dbReference type="InterPro" id="IPR014729">
    <property type="entry name" value="Rossmann-like_a/b/a_fold"/>
</dbReference>
<dbReference type="GO" id="GO:0005524">
    <property type="term" value="F:ATP binding"/>
    <property type="evidence" value="ECO:0007669"/>
    <property type="project" value="UniProtKB-KW"/>
</dbReference>
<comment type="pathway">
    <text evidence="2 10">Cofactor biosynthesis; NAD(+) biosynthesis; deamido-NAD(+) from nicotinate D-ribonucleotide: step 1/1.</text>
</comment>
<evidence type="ECO:0000256" key="8">
    <source>
        <dbReference type="ARBA" id="ARBA00023027"/>
    </source>
</evidence>
<evidence type="ECO:0000313" key="13">
    <source>
        <dbReference type="Proteomes" id="UP000190105"/>
    </source>
</evidence>
<dbReference type="STRING" id="1147123.SAMN05443428_11639"/>
<keyword evidence="13" id="KW-1185">Reference proteome</keyword>
<comment type="function">
    <text evidence="1 10">Catalyzes the reversible adenylation of nicotinate mononucleotide (NaMN) to nicotinic acid adenine dinucleotide (NaAD).</text>
</comment>
<dbReference type="PANTHER" id="PTHR39321">
    <property type="entry name" value="NICOTINATE-NUCLEOTIDE ADENYLYLTRANSFERASE-RELATED"/>
    <property type="match status" value="1"/>
</dbReference>
<protein>
    <recommendedName>
        <fullName evidence="10">Probable nicotinate-nucleotide adenylyltransferase</fullName>
        <ecNumber evidence="10">2.7.7.18</ecNumber>
    </recommendedName>
    <alternativeName>
        <fullName evidence="10">Deamido-NAD(+) diphosphorylase</fullName>
    </alternativeName>
    <alternativeName>
        <fullName evidence="10">Deamido-NAD(+) pyrophosphorylase</fullName>
    </alternativeName>
    <alternativeName>
        <fullName evidence="10">Nicotinate mononucleotide adenylyltransferase</fullName>
        <shortName evidence="10">NaMN adenylyltransferase</shortName>
    </alternativeName>
</protein>
<evidence type="ECO:0000256" key="1">
    <source>
        <dbReference type="ARBA" id="ARBA00002324"/>
    </source>
</evidence>
<evidence type="ECO:0000256" key="7">
    <source>
        <dbReference type="ARBA" id="ARBA00022840"/>
    </source>
</evidence>
<name>A0A1T4XYL3_9CLOT</name>
<dbReference type="GO" id="GO:0004515">
    <property type="term" value="F:nicotinate-nucleotide adenylyltransferase activity"/>
    <property type="evidence" value="ECO:0007669"/>
    <property type="project" value="UniProtKB-UniRule"/>
</dbReference>
<dbReference type="OrthoDB" id="5295945at2"/>
<keyword evidence="8 10" id="KW-0520">NAD</keyword>
<evidence type="ECO:0000256" key="10">
    <source>
        <dbReference type="HAMAP-Rule" id="MF_00244"/>
    </source>
</evidence>
<evidence type="ECO:0000256" key="5">
    <source>
        <dbReference type="ARBA" id="ARBA00022695"/>
    </source>
</evidence>
<sequence length="205" mass="23919">MLSIGIYGGTFNPIHIGHLIAADEVLNLFQLDKIIFIPVGIPPHKDNNIAPAKNRYEMIKLAINGNRKFEVSDIEIKREGYTYTYDTLMELKSIYSKDKLHFIIGYDAFKESDTWKMADKVYEMVSFIVVNRGGFDIKMHEDIEYKKRKYNADVKYVKIPDIEISSTDIRLRISKGLNYRYMLPEAVFNYIIKNELYRGEKLEGI</sequence>
<dbReference type="NCBIfam" id="TIGR00482">
    <property type="entry name" value="nicotinate (nicotinamide) nucleotide adenylyltransferase"/>
    <property type="match status" value="1"/>
</dbReference>
<dbReference type="InterPro" id="IPR004821">
    <property type="entry name" value="Cyt_trans-like"/>
</dbReference>
<dbReference type="UniPathway" id="UPA00253">
    <property type="reaction ID" value="UER00332"/>
</dbReference>
<dbReference type="EC" id="2.7.7.18" evidence="10"/>
<dbReference type="EMBL" id="FUYH01000016">
    <property type="protein sequence ID" value="SKA94640.1"/>
    <property type="molecule type" value="Genomic_DNA"/>
</dbReference>
<gene>
    <name evidence="10" type="primary">nadD</name>
    <name evidence="12" type="ORF">SAMN05443428_11639</name>
</gene>
<evidence type="ECO:0000256" key="4">
    <source>
        <dbReference type="ARBA" id="ARBA00022679"/>
    </source>
</evidence>
<evidence type="ECO:0000313" key="12">
    <source>
        <dbReference type="EMBL" id="SKA94640.1"/>
    </source>
</evidence>
<dbReference type="NCBIfam" id="NF000840">
    <property type="entry name" value="PRK00071.1-3"/>
    <property type="match status" value="1"/>
</dbReference>
<dbReference type="InterPro" id="IPR005248">
    <property type="entry name" value="NadD/NMNAT"/>
</dbReference>
<dbReference type="Gene3D" id="3.40.50.620">
    <property type="entry name" value="HUPs"/>
    <property type="match status" value="1"/>
</dbReference>
<dbReference type="SUPFAM" id="SSF52374">
    <property type="entry name" value="Nucleotidylyl transferase"/>
    <property type="match status" value="1"/>
</dbReference>
<accession>A0A1T4XYL3</accession>
<proteinExistence type="inferred from homology"/>
<dbReference type="AlphaFoldDB" id="A0A1T4XYL3"/>
<comment type="similarity">
    <text evidence="10">Belongs to the NadD family.</text>
</comment>
<dbReference type="Proteomes" id="UP000190105">
    <property type="component" value="Unassembled WGS sequence"/>
</dbReference>
<feature type="domain" description="Cytidyltransferase-like" evidence="11">
    <location>
        <begin position="6"/>
        <end position="171"/>
    </location>
</feature>
<evidence type="ECO:0000256" key="2">
    <source>
        <dbReference type="ARBA" id="ARBA00005019"/>
    </source>
</evidence>
<keyword evidence="7 10" id="KW-0067">ATP-binding</keyword>
<keyword evidence="5 10" id="KW-0548">Nucleotidyltransferase</keyword>
<evidence type="ECO:0000256" key="3">
    <source>
        <dbReference type="ARBA" id="ARBA00022642"/>
    </source>
</evidence>
<dbReference type="HAMAP" id="MF_00244">
    <property type="entry name" value="NaMN_adenylyltr"/>
    <property type="match status" value="1"/>
</dbReference>